<gene>
    <name evidence="5" type="ORF">ACFOY1_02510</name>
</gene>
<evidence type="ECO:0000256" key="3">
    <source>
        <dbReference type="ARBA" id="ARBA00023163"/>
    </source>
</evidence>
<keyword evidence="3" id="KW-0804">Transcription</keyword>
<dbReference type="EMBL" id="JBHSBV010000001">
    <property type="protein sequence ID" value="MFC4199815.1"/>
    <property type="molecule type" value="Genomic_DNA"/>
</dbReference>
<dbReference type="InterPro" id="IPR011711">
    <property type="entry name" value="GntR_C"/>
</dbReference>
<keyword evidence="2" id="KW-0238">DNA-binding</keyword>
<dbReference type="RefSeq" id="WP_217962508.1">
    <property type="nucleotide sequence ID" value="NZ_JAHTBN010000001.1"/>
</dbReference>
<feature type="domain" description="HTH gntR-type" evidence="4">
    <location>
        <begin position="17"/>
        <end position="84"/>
    </location>
</feature>
<keyword evidence="1" id="KW-0805">Transcription regulation</keyword>
<evidence type="ECO:0000259" key="4">
    <source>
        <dbReference type="PROSITE" id="PS50949"/>
    </source>
</evidence>
<dbReference type="Pfam" id="PF00392">
    <property type="entry name" value="GntR"/>
    <property type="match status" value="1"/>
</dbReference>
<evidence type="ECO:0000256" key="2">
    <source>
        <dbReference type="ARBA" id="ARBA00023125"/>
    </source>
</evidence>
<name>A0ABV8NS48_9BURK</name>
<dbReference type="Proteomes" id="UP001595848">
    <property type="component" value="Unassembled WGS sequence"/>
</dbReference>
<dbReference type="PANTHER" id="PTHR43537:SF5">
    <property type="entry name" value="UXU OPERON TRANSCRIPTIONAL REGULATOR"/>
    <property type="match status" value="1"/>
</dbReference>
<keyword evidence="6" id="KW-1185">Reference proteome</keyword>
<dbReference type="Pfam" id="PF07729">
    <property type="entry name" value="FCD"/>
    <property type="match status" value="1"/>
</dbReference>
<sequence>MSTTSRPQPSGTSPKKVSLTERAYAAIKEQILDQRLEPGARLNIDALSRQLSVSSSPIREALARLEAERLVVSATNTGYSVTPSPTPQFLRDLMEYRAVTEGYCANVGAAAGAPDVRAALEKIEKSMRSMRKLGTRFREYREYTALDSQFHQTIVDSARNEVLSASYKSMHAVLAGARMSLFRDAGTIGSDDAVNEHAEILAAYAKRDGKRAEAAIRTHLQGALARMLSALQRSQGLANEAAPRWGSPESK</sequence>
<dbReference type="SMART" id="SM00345">
    <property type="entry name" value="HTH_GNTR"/>
    <property type="match status" value="1"/>
</dbReference>
<evidence type="ECO:0000256" key="1">
    <source>
        <dbReference type="ARBA" id="ARBA00023015"/>
    </source>
</evidence>
<evidence type="ECO:0000313" key="6">
    <source>
        <dbReference type="Proteomes" id="UP001595848"/>
    </source>
</evidence>
<proteinExistence type="predicted"/>
<organism evidence="5 6">
    <name type="scientific">Candidimonas humi</name>
    <dbReference type="NCBI Taxonomy" id="683355"/>
    <lineage>
        <taxon>Bacteria</taxon>
        <taxon>Pseudomonadati</taxon>
        <taxon>Pseudomonadota</taxon>
        <taxon>Betaproteobacteria</taxon>
        <taxon>Burkholderiales</taxon>
        <taxon>Alcaligenaceae</taxon>
        <taxon>Candidimonas</taxon>
    </lineage>
</organism>
<accession>A0ABV8NS48</accession>
<dbReference type="PANTHER" id="PTHR43537">
    <property type="entry name" value="TRANSCRIPTIONAL REGULATOR, GNTR FAMILY"/>
    <property type="match status" value="1"/>
</dbReference>
<protein>
    <submittedName>
        <fullName evidence="5">GntR family transcriptional regulator</fullName>
    </submittedName>
</protein>
<dbReference type="InterPro" id="IPR000524">
    <property type="entry name" value="Tscrpt_reg_HTH_GntR"/>
</dbReference>
<dbReference type="PROSITE" id="PS50949">
    <property type="entry name" value="HTH_GNTR"/>
    <property type="match status" value="1"/>
</dbReference>
<evidence type="ECO:0000313" key="5">
    <source>
        <dbReference type="EMBL" id="MFC4199815.1"/>
    </source>
</evidence>
<reference evidence="6" key="1">
    <citation type="journal article" date="2019" name="Int. J. Syst. Evol. Microbiol.">
        <title>The Global Catalogue of Microorganisms (GCM) 10K type strain sequencing project: providing services to taxonomists for standard genome sequencing and annotation.</title>
        <authorList>
            <consortium name="The Broad Institute Genomics Platform"/>
            <consortium name="The Broad Institute Genome Sequencing Center for Infectious Disease"/>
            <person name="Wu L."/>
            <person name="Ma J."/>
        </authorList>
    </citation>
    <scope>NUCLEOTIDE SEQUENCE [LARGE SCALE GENOMIC DNA]</scope>
    <source>
        <strain evidence="6">LMG 24813</strain>
    </source>
</reference>
<comment type="caution">
    <text evidence="5">The sequence shown here is derived from an EMBL/GenBank/DDBJ whole genome shotgun (WGS) entry which is preliminary data.</text>
</comment>
<dbReference type="CDD" id="cd07377">
    <property type="entry name" value="WHTH_GntR"/>
    <property type="match status" value="1"/>
</dbReference>
<dbReference type="SMART" id="SM00895">
    <property type="entry name" value="FCD"/>
    <property type="match status" value="1"/>
</dbReference>